<organism evidence="1 2">
    <name type="scientific">Pisciglobus halotolerans</name>
    <dbReference type="NCBI Taxonomy" id="745365"/>
    <lineage>
        <taxon>Bacteria</taxon>
        <taxon>Bacillati</taxon>
        <taxon>Bacillota</taxon>
        <taxon>Bacilli</taxon>
        <taxon>Lactobacillales</taxon>
        <taxon>Carnobacteriaceae</taxon>
    </lineage>
</organism>
<sequence>MSIITEEMRVRKKMCEYALKYGVSKAARRYNTYRQFIYRQLDKYDGTVESLALKSRKPKTAHPNQHTEEEIQLVKKKYQRFSHEGLAEVYAQLKRAGYTRSFNGMKRVIKKVIKQKEPQKR</sequence>
<dbReference type="AlphaFoldDB" id="A0A1I3DKP9"/>
<dbReference type="Proteomes" id="UP000198668">
    <property type="component" value="Unassembled WGS sequence"/>
</dbReference>
<keyword evidence="2" id="KW-1185">Reference proteome</keyword>
<dbReference type="EMBL" id="FOQE01000042">
    <property type="protein sequence ID" value="SFH87253.1"/>
    <property type="molecule type" value="Genomic_DNA"/>
</dbReference>
<reference evidence="1 2" key="1">
    <citation type="submission" date="2016-10" db="EMBL/GenBank/DDBJ databases">
        <authorList>
            <person name="de Groot N.N."/>
        </authorList>
    </citation>
    <scope>NUCLEOTIDE SEQUENCE [LARGE SCALE GENOMIC DNA]</scope>
    <source>
        <strain evidence="1 2">DSM 27630</strain>
    </source>
</reference>
<gene>
    <name evidence="1" type="ORF">SAMN04489868_1421</name>
</gene>
<evidence type="ECO:0000313" key="1">
    <source>
        <dbReference type="EMBL" id="SFH87253.1"/>
    </source>
</evidence>
<proteinExistence type="predicted"/>
<protein>
    <recommendedName>
        <fullName evidence="3">Transposase</fullName>
    </recommendedName>
</protein>
<evidence type="ECO:0000313" key="2">
    <source>
        <dbReference type="Proteomes" id="UP000198668"/>
    </source>
</evidence>
<feature type="non-terminal residue" evidence="1">
    <location>
        <position position="121"/>
    </location>
</feature>
<evidence type="ECO:0008006" key="3">
    <source>
        <dbReference type="Google" id="ProtNLM"/>
    </source>
</evidence>
<name>A0A1I3DKP9_9LACT</name>
<accession>A0A1I3DKP9</accession>